<sequence length="303" mass="33630">MITAIATQSTWYAGLTKPLAKIAAKVTKALAKLKPTRNPGGKGPIARLLTSRDGGPVRRIVNGRQTKYTGFFVSVKADFAQMPWESRHGEKPALVLSEASGRVVSLLAQPHRLEIFVKEQRAPLVYFPDLQLKVHPSFLADLRAGIPFSTATLAPSQDEPDDRLVTLIIEIKDDRDRRQNQPRYKKKLELAKEVYRSIGIEFLVIQRAEDIFAGDVRIASSVVSWRHTAVSQMDVWAAEKVLRPSEKAAAEVVAALGDGPVGWAKLRALHVRRFVDMDLTDAVSPTSSVRLPVHNSRKIGVRY</sequence>
<organism evidence="1 2">
    <name type="scientific">Rhizobium leguminosarum</name>
    <dbReference type="NCBI Taxonomy" id="384"/>
    <lineage>
        <taxon>Bacteria</taxon>
        <taxon>Pseudomonadati</taxon>
        <taxon>Pseudomonadota</taxon>
        <taxon>Alphaproteobacteria</taxon>
        <taxon>Hyphomicrobiales</taxon>
        <taxon>Rhizobiaceae</taxon>
        <taxon>Rhizobium/Agrobacterium group</taxon>
        <taxon>Rhizobium</taxon>
    </lineage>
</organism>
<dbReference type="Proteomes" id="UP000471560">
    <property type="component" value="Unassembled WGS sequence"/>
</dbReference>
<evidence type="ECO:0008006" key="3">
    <source>
        <dbReference type="Google" id="ProtNLM"/>
    </source>
</evidence>
<dbReference type="EMBL" id="WUEZ01000039">
    <property type="protein sequence ID" value="NEI37714.1"/>
    <property type="molecule type" value="Genomic_DNA"/>
</dbReference>
<name>A0A6P0BFQ6_RHILE</name>
<accession>A0A6P0BFQ6</accession>
<gene>
    <name evidence="1" type="ORF">GR204_27760</name>
</gene>
<dbReference type="RefSeq" id="WP_164578549.1">
    <property type="nucleotide sequence ID" value="NZ_WUEZ01000039.1"/>
</dbReference>
<dbReference type="AlphaFoldDB" id="A0A6P0BFQ6"/>
<reference evidence="1 2" key="1">
    <citation type="submission" date="2019-12" db="EMBL/GenBank/DDBJ databases">
        <title>Rhizobium genotypes associated with high levels of biological nitrogen fixation by grain legumes in a temperate-maritime cropping system.</title>
        <authorList>
            <person name="Maluk M."/>
            <person name="Francesc Ferrando Molina F."/>
            <person name="Lopez Del Egido L."/>
            <person name="Lafos M."/>
            <person name="Langarica-Fuentes A."/>
            <person name="Gebre Yohannes G."/>
            <person name="Young M.W."/>
            <person name="Martin P."/>
            <person name="Gantlett R."/>
            <person name="Kenicer G."/>
            <person name="Hawes C."/>
            <person name="Begg G.S."/>
            <person name="Quilliam R.S."/>
            <person name="Squire G.R."/>
            <person name="Poole P.S."/>
            <person name="Young P.W."/>
            <person name="Iannetta P.M."/>
            <person name="James E.K."/>
        </authorList>
    </citation>
    <scope>NUCLEOTIDE SEQUENCE [LARGE SCALE GENOMIC DNA]</scope>
    <source>
        <strain evidence="1 2">JHI1096</strain>
    </source>
</reference>
<protein>
    <recommendedName>
        <fullName evidence="3">TnsA endonuclease N-terminal domain-containing protein</fullName>
    </recommendedName>
</protein>
<evidence type="ECO:0000313" key="1">
    <source>
        <dbReference type="EMBL" id="NEI37714.1"/>
    </source>
</evidence>
<proteinExistence type="predicted"/>
<evidence type="ECO:0000313" key="2">
    <source>
        <dbReference type="Proteomes" id="UP000471560"/>
    </source>
</evidence>
<comment type="caution">
    <text evidence="1">The sequence shown here is derived from an EMBL/GenBank/DDBJ whole genome shotgun (WGS) entry which is preliminary data.</text>
</comment>